<comment type="caution">
    <text evidence="1">The sequence shown here is derived from an EMBL/GenBank/DDBJ whole genome shotgun (WGS) entry which is preliminary data.</text>
</comment>
<evidence type="ECO:0000313" key="2">
    <source>
        <dbReference type="Proteomes" id="UP000765509"/>
    </source>
</evidence>
<gene>
    <name evidence="1" type="ORF">O181_045805</name>
</gene>
<proteinExistence type="predicted"/>
<dbReference type="Proteomes" id="UP000765509">
    <property type="component" value="Unassembled WGS sequence"/>
</dbReference>
<keyword evidence="2" id="KW-1185">Reference proteome</keyword>
<evidence type="ECO:0000313" key="1">
    <source>
        <dbReference type="EMBL" id="MBW0506090.1"/>
    </source>
</evidence>
<protein>
    <submittedName>
        <fullName evidence="1">Uncharacterized protein</fullName>
    </submittedName>
</protein>
<reference evidence="1" key="1">
    <citation type="submission" date="2021-03" db="EMBL/GenBank/DDBJ databases">
        <title>Draft genome sequence of rust myrtle Austropuccinia psidii MF-1, a brazilian biotype.</title>
        <authorList>
            <person name="Quecine M.C."/>
            <person name="Pachon D.M.R."/>
            <person name="Bonatelli M.L."/>
            <person name="Correr F.H."/>
            <person name="Franceschini L.M."/>
            <person name="Leite T.F."/>
            <person name="Margarido G.R.A."/>
            <person name="Almeida C.A."/>
            <person name="Ferrarezi J.A."/>
            <person name="Labate C.A."/>
        </authorList>
    </citation>
    <scope>NUCLEOTIDE SEQUENCE</scope>
    <source>
        <strain evidence="1">MF-1</strain>
    </source>
</reference>
<sequence>MKLEPRNQIPGKNNSIDQLSNSTAKLFVKKQYANTNSQAQALRMPNEKEIKQAHLNIKLGNKQSSEALQKQHGLECHYCKSQDLPHVGNWVSTCPIIRDILKLKKSPPPMAVFELKIWVVTGDRTASIVETGSQVHVSDVHDIFLSFETLDHVLPLNLTLPSFQIYETHRGRILFP</sequence>
<accession>A0A9Q3DS37</accession>
<name>A0A9Q3DS37_9BASI</name>
<dbReference type="AlphaFoldDB" id="A0A9Q3DS37"/>
<dbReference type="EMBL" id="AVOT02018879">
    <property type="protein sequence ID" value="MBW0506090.1"/>
    <property type="molecule type" value="Genomic_DNA"/>
</dbReference>
<organism evidence="1 2">
    <name type="scientific">Austropuccinia psidii MF-1</name>
    <dbReference type="NCBI Taxonomy" id="1389203"/>
    <lineage>
        <taxon>Eukaryota</taxon>
        <taxon>Fungi</taxon>
        <taxon>Dikarya</taxon>
        <taxon>Basidiomycota</taxon>
        <taxon>Pucciniomycotina</taxon>
        <taxon>Pucciniomycetes</taxon>
        <taxon>Pucciniales</taxon>
        <taxon>Sphaerophragmiaceae</taxon>
        <taxon>Austropuccinia</taxon>
    </lineage>
</organism>